<evidence type="ECO:0000313" key="3">
    <source>
        <dbReference type="Proteomes" id="UP000813018"/>
    </source>
</evidence>
<reference evidence="2 3" key="1">
    <citation type="journal article" date="2016" name="Int. J. Syst. Evol. Microbiol.">
        <title>Pontibacter aydingkolensis sp. nov., isolated from soil of a salt lake.</title>
        <authorList>
            <person name="Osman G."/>
            <person name="Zhang T."/>
            <person name="Lou K."/>
            <person name="Gao Y."/>
            <person name="Chang W."/>
            <person name="Lin Q."/>
            <person name="Yang H.M."/>
            <person name="Huo X.D."/>
            <person name="Wang N."/>
        </authorList>
    </citation>
    <scope>NUCLEOTIDE SEQUENCE [LARGE SCALE GENOMIC DNA]</scope>
    <source>
        <strain evidence="2 3">KACC 19255</strain>
    </source>
</reference>
<evidence type="ECO:0000313" key="2">
    <source>
        <dbReference type="EMBL" id="MBW7466817.1"/>
    </source>
</evidence>
<dbReference type="InterPro" id="IPR011256">
    <property type="entry name" value="Reg_factor_effector_dom_sf"/>
</dbReference>
<proteinExistence type="predicted"/>
<organism evidence="2 3">
    <name type="scientific">Pontibacter aydingkolensis</name>
    <dbReference type="NCBI Taxonomy" id="1911536"/>
    <lineage>
        <taxon>Bacteria</taxon>
        <taxon>Pseudomonadati</taxon>
        <taxon>Bacteroidota</taxon>
        <taxon>Cytophagia</taxon>
        <taxon>Cytophagales</taxon>
        <taxon>Hymenobacteraceae</taxon>
        <taxon>Pontibacter</taxon>
    </lineage>
</organism>
<dbReference type="RefSeq" id="WP_219876695.1">
    <property type="nucleotide sequence ID" value="NZ_JAHYXK010000004.1"/>
</dbReference>
<accession>A0ABS7CSK4</accession>
<sequence length="163" mass="18648">MQQPQILNTSPKYLIGIRTTTTLSANNAVALWASFMPRRKEIANRIEQALYSVQVYPESTSMDKFTPETQFEKWAAVEVTEVDTIPESMETLELAGGMYAVFLHKGPASDFYKTAQYIYGTWLPNSEYQLDNRPQFEVMGEKYLGHANPDSEEEVWVPIKLKI</sequence>
<keyword evidence="3" id="KW-1185">Reference proteome</keyword>
<dbReference type="SMART" id="SM00871">
    <property type="entry name" value="AraC_E_bind"/>
    <property type="match status" value="1"/>
</dbReference>
<evidence type="ECO:0000259" key="1">
    <source>
        <dbReference type="SMART" id="SM00871"/>
    </source>
</evidence>
<dbReference type="PANTHER" id="PTHR36444">
    <property type="entry name" value="TRANSCRIPTIONAL REGULATOR PROTEIN YOBU-RELATED"/>
    <property type="match status" value="1"/>
</dbReference>
<dbReference type="InterPro" id="IPR053182">
    <property type="entry name" value="YobU-like_regulator"/>
</dbReference>
<dbReference type="Pfam" id="PF06445">
    <property type="entry name" value="GyrI-like"/>
    <property type="match status" value="1"/>
</dbReference>
<dbReference type="InterPro" id="IPR010499">
    <property type="entry name" value="AraC_E-bd"/>
</dbReference>
<dbReference type="InterPro" id="IPR029442">
    <property type="entry name" value="GyrI-like"/>
</dbReference>
<dbReference type="EMBL" id="JAHYXK010000004">
    <property type="protein sequence ID" value="MBW7466817.1"/>
    <property type="molecule type" value="Genomic_DNA"/>
</dbReference>
<gene>
    <name evidence="2" type="ORF">K0O23_07035</name>
</gene>
<name>A0ABS7CSK4_9BACT</name>
<protein>
    <submittedName>
        <fullName evidence="2">GyrI-like domain-containing protein</fullName>
    </submittedName>
</protein>
<dbReference type="PANTHER" id="PTHR36444:SF2">
    <property type="entry name" value="TRANSCRIPTIONAL REGULATOR PROTEIN YOBU-RELATED"/>
    <property type="match status" value="1"/>
</dbReference>
<dbReference type="SUPFAM" id="SSF55136">
    <property type="entry name" value="Probable bacterial effector-binding domain"/>
    <property type="match status" value="1"/>
</dbReference>
<comment type="caution">
    <text evidence="2">The sequence shown here is derived from an EMBL/GenBank/DDBJ whole genome shotgun (WGS) entry which is preliminary data.</text>
</comment>
<feature type="domain" description="AraC effector-binding" evidence="1">
    <location>
        <begin position="2"/>
        <end position="160"/>
    </location>
</feature>
<dbReference type="Proteomes" id="UP000813018">
    <property type="component" value="Unassembled WGS sequence"/>
</dbReference>
<dbReference type="Gene3D" id="3.20.80.10">
    <property type="entry name" value="Regulatory factor, effector binding domain"/>
    <property type="match status" value="1"/>
</dbReference>